<accession>A0A0R2DY06</accession>
<sequence>MQLLHSRKGSGNLALTYIRLATQDDVSKMLVIVKEAQQLLASEDIPQWQNGYPSKETLLDDIAKKISYVLIVGQEVAGFAALLQEPDNNYQKITAGKWFNTEDTHYATIHRIAVSSHFHGQHLAETFINHLISISCSLGFDQIRIDTHERNTRMRHLIKKIGFIYSGIVYMNNNSEDCRNAYQLFLK</sequence>
<comment type="caution">
    <text evidence="2">The sequence shown here is derived from an EMBL/GenBank/DDBJ whole genome shotgun (WGS) entry which is preliminary data.</text>
</comment>
<dbReference type="Pfam" id="PF00583">
    <property type="entry name" value="Acetyltransf_1"/>
    <property type="match status" value="1"/>
</dbReference>
<evidence type="ECO:0000313" key="2">
    <source>
        <dbReference type="EMBL" id="KRN08737.1"/>
    </source>
</evidence>
<dbReference type="GO" id="GO:0016747">
    <property type="term" value="F:acyltransferase activity, transferring groups other than amino-acyl groups"/>
    <property type="evidence" value="ECO:0007669"/>
    <property type="project" value="InterPro"/>
</dbReference>
<evidence type="ECO:0000313" key="3">
    <source>
        <dbReference type="Proteomes" id="UP000050898"/>
    </source>
</evidence>
<dbReference type="AlphaFoldDB" id="A0A0R2DY06"/>
<dbReference type="InterPro" id="IPR000182">
    <property type="entry name" value="GNAT_dom"/>
</dbReference>
<dbReference type="InterPro" id="IPR016181">
    <property type="entry name" value="Acyl_CoA_acyltransferase"/>
</dbReference>
<dbReference type="SUPFAM" id="SSF55729">
    <property type="entry name" value="Acyl-CoA N-acyltransferases (Nat)"/>
    <property type="match status" value="1"/>
</dbReference>
<gene>
    <name evidence="2" type="ORF">FD00_GL001921</name>
</gene>
<proteinExistence type="predicted"/>
<feature type="domain" description="N-acetyltransferase" evidence="1">
    <location>
        <begin position="16"/>
        <end position="187"/>
    </location>
</feature>
<organism evidence="2 3">
    <name type="scientific">Liquorilactobacillus mali KCTC 3596 = DSM 20444</name>
    <dbReference type="NCBI Taxonomy" id="1046596"/>
    <lineage>
        <taxon>Bacteria</taxon>
        <taxon>Bacillati</taxon>
        <taxon>Bacillota</taxon>
        <taxon>Bacilli</taxon>
        <taxon>Lactobacillales</taxon>
        <taxon>Lactobacillaceae</taxon>
        <taxon>Liquorilactobacillus</taxon>
    </lineage>
</organism>
<dbReference type="Proteomes" id="UP000050898">
    <property type="component" value="Unassembled WGS sequence"/>
</dbReference>
<keyword evidence="3" id="KW-1185">Reference proteome</keyword>
<name>A0A0R2DY06_9LACO</name>
<evidence type="ECO:0000259" key="1">
    <source>
        <dbReference type="PROSITE" id="PS51186"/>
    </source>
</evidence>
<reference evidence="2 3" key="1">
    <citation type="journal article" date="2015" name="Genome Announc.">
        <title>Expanding the biotechnology potential of lactobacilli through comparative genomics of 213 strains and associated genera.</title>
        <authorList>
            <person name="Sun Z."/>
            <person name="Harris H.M."/>
            <person name="McCann A."/>
            <person name="Guo C."/>
            <person name="Argimon S."/>
            <person name="Zhang W."/>
            <person name="Yang X."/>
            <person name="Jeffery I.B."/>
            <person name="Cooney J.C."/>
            <person name="Kagawa T.F."/>
            <person name="Liu W."/>
            <person name="Song Y."/>
            <person name="Salvetti E."/>
            <person name="Wrobel A."/>
            <person name="Rasinkangas P."/>
            <person name="Parkhill J."/>
            <person name="Rea M.C."/>
            <person name="O'Sullivan O."/>
            <person name="Ritari J."/>
            <person name="Douillard F.P."/>
            <person name="Paul Ross R."/>
            <person name="Yang R."/>
            <person name="Briner A.E."/>
            <person name="Felis G.E."/>
            <person name="de Vos W.M."/>
            <person name="Barrangou R."/>
            <person name="Klaenhammer T.R."/>
            <person name="Caufield P.W."/>
            <person name="Cui Y."/>
            <person name="Zhang H."/>
            <person name="O'Toole P.W."/>
        </authorList>
    </citation>
    <scope>NUCLEOTIDE SEQUENCE [LARGE SCALE GENOMIC DNA]</scope>
    <source>
        <strain evidence="2 3">DSM 20444</strain>
    </source>
</reference>
<dbReference type="Gene3D" id="3.40.630.30">
    <property type="match status" value="1"/>
</dbReference>
<dbReference type="PATRIC" id="fig|1046596.6.peg.2017"/>
<protein>
    <submittedName>
        <fullName evidence="2">Acetyltransferase</fullName>
    </submittedName>
</protein>
<dbReference type="PROSITE" id="PS51186">
    <property type="entry name" value="GNAT"/>
    <property type="match status" value="1"/>
</dbReference>
<dbReference type="EMBL" id="AYYH01000052">
    <property type="protein sequence ID" value="KRN08737.1"/>
    <property type="molecule type" value="Genomic_DNA"/>
</dbReference>
<keyword evidence="2" id="KW-0808">Transferase</keyword>